<name>A0A409WM35_PSICY</name>
<keyword evidence="3" id="KW-1185">Reference proteome</keyword>
<proteinExistence type="predicted"/>
<accession>A0A409WM35</accession>
<protein>
    <submittedName>
        <fullName evidence="2">Uncharacterized protein</fullName>
    </submittedName>
</protein>
<organism evidence="2 3">
    <name type="scientific">Psilocybe cyanescens</name>
    <dbReference type="NCBI Taxonomy" id="93625"/>
    <lineage>
        <taxon>Eukaryota</taxon>
        <taxon>Fungi</taxon>
        <taxon>Dikarya</taxon>
        <taxon>Basidiomycota</taxon>
        <taxon>Agaricomycotina</taxon>
        <taxon>Agaricomycetes</taxon>
        <taxon>Agaricomycetidae</taxon>
        <taxon>Agaricales</taxon>
        <taxon>Agaricineae</taxon>
        <taxon>Strophariaceae</taxon>
        <taxon>Psilocybe</taxon>
    </lineage>
</organism>
<dbReference type="EMBL" id="NHYD01003373">
    <property type="protein sequence ID" value="PPQ79576.1"/>
    <property type="molecule type" value="Genomic_DNA"/>
</dbReference>
<reference evidence="2 3" key="1">
    <citation type="journal article" date="2018" name="Evol. Lett.">
        <title>Horizontal gene cluster transfer increased hallucinogenic mushroom diversity.</title>
        <authorList>
            <person name="Reynolds H.T."/>
            <person name="Vijayakumar V."/>
            <person name="Gluck-Thaler E."/>
            <person name="Korotkin H.B."/>
            <person name="Matheny P.B."/>
            <person name="Slot J.C."/>
        </authorList>
    </citation>
    <scope>NUCLEOTIDE SEQUENCE [LARGE SCALE GENOMIC DNA]</scope>
    <source>
        <strain evidence="2 3">2631</strain>
    </source>
</reference>
<feature type="compositionally biased region" description="Basic and acidic residues" evidence="1">
    <location>
        <begin position="75"/>
        <end position="87"/>
    </location>
</feature>
<dbReference type="Proteomes" id="UP000283269">
    <property type="component" value="Unassembled WGS sequence"/>
</dbReference>
<evidence type="ECO:0000313" key="2">
    <source>
        <dbReference type="EMBL" id="PPQ79576.1"/>
    </source>
</evidence>
<sequence>MLTIAFNHKRFNNIVSDHFKVGMTNPMADGSLGAGKEVVENCNFMTEKHQSVNKMGANEASTTGDQDAFTLRRSKQFDRGETRKSGV</sequence>
<comment type="caution">
    <text evidence="2">The sequence shown here is derived from an EMBL/GenBank/DDBJ whole genome shotgun (WGS) entry which is preliminary data.</text>
</comment>
<gene>
    <name evidence="2" type="ORF">CVT25_003458</name>
</gene>
<evidence type="ECO:0000313" key="3">
    <source>
        <dbReference type="Proteomes" id="UP000283269"/>
    </source>
</evidence>
<dbReference type="InParanoid" id="A0A409WM35"/>
<feature type="region of interest" description="Disordered" evidence="1">
    <location>
        <begin position="53"/>
        <end position="87"/>
    </location>
</feature>
<dbReference type="AlphaFoldDB" id="A0A409WM35"/>
<evidence type="ECO:0000256" key="1">
    <source>
        <dbReference type="SAM" id="MobiDB-lite"/>
    </source>
</evidence>